<sequence length="148" mass="16337">MPESSSGFSSQFDEQVLISTQCIIVTSYALLAMAGARRLFLNLLRNVLLRAPSMQYRRVLPWSGLGIRVRRMRSASSRPALRRCGPVRLINSHRIDAYQSARGSLCDHIVDTASPGHLSTSTSMHHHCTISSPIPHSFLAPDNLPTSP</sequence>
<dbReference type="Proteomes" id="UP000016933">
    <property type="component" value="Unassembled WGS sequence"/>
</dbReference>
<feature type="transmembrane region" description="Helical" evidence="1">
    <location>
        <begin position="16"/>
        <end position="36"/>
    </location>
</feature>
<gene>
    <name evidence="2" type="ORF">DOTSEDRAFT_75317</name>
</gene>
<proteinExistence type="predicted"/>
<reference evidence="2 3" key="2">
    <citation type="journal article" date="2012" name="PLoS Pathog.">
        <title>Diverse lifestyles and strategies of plant pathogenesis encoded in the genomes of eighteen Dothideomycetes fungi.</title>
        <authorList>
            <person name="Ohm R.A."/>
            <person name="Feau N."/>
            <person name="Henrissat B."/>
            <person name="Schoch C.L."/>
            <person name="Horwitz B.A."/>
            <person name="Barry K.W."/>
            <person name="Condon B.J."/>
            <person name="Copeland A.C."/>
            <person name="Dhillon B."/>
            <person name="Glaser F."/>
            <person name="Hesse C.N."/>
            <person name="Kosti I."/>
            <person name="LaButti K."/>
            <person name="Lindquist E.A."/>
            <person name="Lucas S."/>
            <person name="Salamov A.A."/>
            <person name="Bradshaw R.E."/>
            <person name="Ciuffetti L."/>
            <person name="Hamelin R.C."/>
            <person name="Kema G.H.J."/>
            <person name="Lawrence C."/>
            <person name="Scott J.A."/>
            <person name="Spatafora J.W."/>
            <person name="Turgeon B.G."/>
            <person name="de Wit P.J.G.M."/>
            <person name="Zhong S."/>
            <person name="Goodwin S.B."/>
            <person name="Grigoriev I.V."/>
        </authorList>
    </citation>
    <scope>NUCLEOTIDE SEQUENCE [LARGE SCALE GENOMIC DNA]</scope>
    <source>
        <strain evidence="3">NZE10 / CBS 128990</strain>
    </source>
</reference>
<accession>M2YKY4</accession>
<evidence type="ECO:0000313" key="2">
    <source>
        <dbReference type="EMBL" id="EME39626.1"/>
    </source>
</evidence>
<name>M2YKY4_DOTSN</name>
<dbReference type="HOGENOM" id="CLU_1758759_0_0_1"/>
<protein>
    <submittedName>
        <fullName evidence="2">Uncharacterized protein</fullName>
    </submittedName>
</protein>
<dbReference type="AlphaFoldDB" id="M2YKY4"/>
<keyword evidence="3" id="KW-1185">Reference proteome</keyword>
<keyword evidence="1" id="KW-1133">Transmembrane helix</keyword>
<reference evidence="3" key="1">
    <citation type="journal article" date="2012" name="PLoS Genet.">
        <title>The genomes of the fungal plant pathogens Cladosporium fulvum and Dothistroma septosporum reveal adaptation to different hosts and lifestyles but also signatures of common ancestry.</title>
        <authorList>
            <person name="de Wit P.J.G.M."/>
            <person name="van der Burgt A."/>
            <person name="Oekmen B."/>
            <person name="Stergiopoulos I."/>
            <person name="Abd-Elsalam K.A."/>
            <person name="Aerts A.L."/>
            <person name="Bahkali A.H."/>
            <person name="Beenen H.G."/>
            <person name="Chettri P."/>
            <person name="Cox M.P."/>
            <person name="Datema E."/>
            <person name="de Vries R.P."/>
            <person name="Dhillon B."/>
            <person name="Ganley A.R."/>
            <person name="Griffiths S.A."/>
            <person name="Guo Y."/>
            <person name="Hamelin R.C."/>
            <person name="Henrissat B."/>
            <person name="Kabir M.S."/>
            <person name="Jashni M.K."/>
            <person name="Kema G."/>
            <person name="Klaubauf S."/>
            <person name="Lapidus A."/>
            <person name="Levasseur A."/>
            <person name="Lindquist E."/>
            <person name="Mehrabi R."/>
            <person name="Ohm R.A."/>
            <person name="Owen T.J."/>
            <person name="Salamov A."/>
            <person name="Schwelm A."/>
            <person name="Schijlen E."/>
            <person name="Sun H."/>
            <person name="van den Burg H.A."/>
            <person name="van Ham R.C.H.J."/>
            <person name="Zhang S."/>
            <person name="Goodwin S.B."/>
            <person name="Grigoriev I.V."/>
            <person name="Collemare J."/>
            <person name="Bradshaw R.E."/>
        </authorList>
    </citation>
    <scope>NUCLEOTIDE SEQUENCE [LARGE SCALE GENOMIC DNA]</scope>
    <source>
        <strain evidence="3">NZE10 / CBS 128990</strain>
    </source>
</reference>
<evidence type="ECO:0000313" key="3">
    <source>
        <dbReference type="Proteomes" id="UP000016933"/>
    </source>
</evidence>
<organism evidence="2 3">
    <name type="scientific">Dothistroma septosporum (strain NZE10 / CBS 128990)</name>
    <name type="common">Red band needle blight fungus</name>
    <name type="synonym">Mycosphaerella pini</name>
    <dbReference type="NCBI Taxonomy" id="675120"/>
    <lineage>
        <taxon>Eukaryota</taxon>
        <taxon>Fungi</taxon>
        <taxon>Dikarya</taxon>
        <taxon>Ascomycota</taxon>
        <taxon>Pezizomycotina</taxon>
        <taxon>Dothideomycetes</taxon>
        <taxon>Dothideomycetidae</taxon>
        <taxon>Mycosphaerellales</taxon>
        <taxon>Mycosphaerellaceae</taxon>
        <taxon>Dothistroma</taxon>
    </lineage>
</organism>
<evidence type="ECO:0000256" key="1">
    <source>
        <dbReference type="SAM" id="Phobius"/>
    </source>
</evidence>
<dbReference type="EMBL" id="KB446545">
    <property type="protein sequence ID" value="EME39626.1"/>
    <property type="molecule type" value="Genomic_DNA"/>
</dbReference>
<keyword evidence="1" id="KW-0472">Membrane</keyword>
<keyword evidence="1" id="KW-0812">Transmembrane</keyword>